<dbReference type="InterPro" id="IPR035940">
    <property type="entry name" value="CAP_sf"/>
</dbReference>
<feature type="signal peptide" evidence="1">
    <location>
        <begin position="1"/>
        <end position="18"/>
    </location>
</feature>
<keyword evidence="1" id="KW-0732">Signal</keyword>
<evidence type="ECO:0000256" key="1">
    <source>
        <dbReference type="SAM" id="SignalP"/>
    </source>
</evidence>
<name>A0A2G5TVD7_9PELO</name>
<dbReference type="SUPFAM" id="SSF55797">
    <property type="entry name" value="PR-1-like"/>
    <property type="match status" value="1"/>
</dbReference>
<proteinExistence type="predicted"/>
<sequence>MRIHPLLLLVVIGVKSKGLFDFKTDTLDNFNGGRRLLASGSLRTLTDILRQLKFPIPKVGPASNMYKLKWSAKLEHKAFVYGENKSSFPDLEFQSFKYDGLVGFQWPGVLGEVISKILGPLLPHKVFRDILDSFINILESLLMAIILAVNYPKDLPVADDVNLGATEALFAHRYEIGCYTKIVYSICFMEPSRNGGYLYHFGVPCSNCSTHCEFFEDDNGFIEEGDLCVPPETESNATAALEVKQERIESNGSFCSVFPLMLIALISTCLQKFY</sequence>
<organism evidence="2 3">
    <name type="scientific">Caenorhabditis nigoni</name>
    <dbReference type="NCBI Taxonomy" id="1611254"/>
    <lineage>
        <taxon>Eukaryota</taxon>
        <taxon>Metazoa</taxon>
        <taxon>Ecdysozoa</taxon>
        <taxon>Nematoda</taxon>
        <taxon>Chromadorea</taxon>
        <taxon>Rhabditida</taxon>
        <taxon>Rhabditina</taxon>
        <taxon>Rhabditomorpha</taxon>
        <taxon>Rhabditoidea</taxon>
        <taxon>Rhabditidae</taxon>
        <taxon>Peloderinae</taxon>
        <taxon>Caenorhabditis</taxon>
    </lineage>
</organism>
<gene>
    <name evidence="2" type="primary">Cnig_chr_IV.g12016</name>
    <name evidence="2" type="ORF">B9Z55_012016</name>
</gene>
<comment type="caution">
    <text evidence="2">The sequence shown here is derived from an EMBL/GenBank/DDBJ whole genome shotgun (WGS) entry which is preliminary data.</text>
</comment>
<dbReference type="OrthoDB" id="5859952at2759"/>
<protein>
    <submittedName>
        <fullName evidence="2">Uncharacterized protein</fullName>
    </submittedName>
</protein>
<feature type="chain" id="PRO_5013889108" evidence="1">
    <location>
        <begin position="19"/>
        <end position="274"/>
    </location>
</feature>
<evidence type="ECO:0000313" key="3">
    <source>
        <dbReference type="Proteomes" id="UP000230233"/>
    </source>
</evidence>
<dbReference type="AlphaFoldDB" id="A0A2G5TVD7"/>
<evidence type="ECO:0000313" key="2">
    <source>
        <dbReference type="EMBL" id="PIC31257.1"/>
    </source>
</evidence>
<accession>A0A2G5TVD7</accession>
<dbReference type="EMBL" id="PDUG01000004">
    <property type="protein sequence ID" value="PIC31257.1"/>
    <property type="molecule type" value="Genomic_DNA"/>
</dbReference>
<keyword evidence="3" id="KW-1185">Reference proteome</keyword>
<reference evidence="3" key="1">
    <citation type="submission" date="2017-10" db="EMBL/GenBank/DDBJ databases">
        <title>Rapid genome shrinkage in a self-fertile nematode reveals novel sperm competition proteins.</title>
        <authorList>
            <person name="Yin D."/>
            <person name="Schwarz E.M."/>
            <person name="Thomas C.G."/>
            <person name="Felde R.L."/>
            <person name="Korf I.F."/>
            <person name="Cutter A.D."/>
            <person name="Schartner C.M."/>
            <person name="Ralston E.J."/>
            <person name="Meyer B.J."/>
            <person name="Haag E.S."/>
        </authorList>
    </citation>
    <scope>NUCLEOTIDE SEQUENCE [LARGE SCALE GENOMIC DNA]</scope>
    <source>
        <strain evidence="3">JU1422</strain>
    </source>
</reference>
<dbReference type="Proteomes" id="UP000230233">
    <property type="component" value="Chromosome IV"/>
</dbReference>
<dbReference type="Gene3D" id="3.40.33.10">
    <property type="entry name" value="CAP"/>
    <property type="match status" value="1"/>
</dbReference>